<feature type="signal peptide" evidence="1">
    <location>
        <begin position="1"/>
        <end position="19"/>
    </location>
</feature>
<name>A0ABW9G0T9_9NOCA</name>
<reference evidence="3 4" key="1">
    <citation type="submission" date="2023-11" db="EMBL/GenBank/DDBJ databases">
        <authorList>
            <person name="Val-Calvo J."/>
            <person name="Scortti M."/>
            <person name="Vazquez-Boland J."/>
        </authorList>
    </citation>
    <scope>NUCLEOTIDE SEQUENCE [LARGE SCALE GENOMIC DNA]</scope>
    <source>
        <strain evidence="3 4">DSM 46662</strain>
    </source>
</reference>
<proteinExistence type="predicted"/>
<dbReference type="GO" id="GO:0016787">
    <property type="term" value="F:hydrolase activity"/>
    <property type="evidence" value="ECO:0007669"/>
    <property type="project" value="UniProtKB-KW"/>
</dbReference>
<dbReference type="InterPro" id="IPR001466">
    <property type="entry name" value="Beta-lactam-related"/>
</dbReference>
<evidence type="ECO:0000313" key="3">
    <source>
        <dbReference type="EMBL" id="MFM1730725.1"/>
    </source>
</evidence>
<dbReference type="EMBL" id="JBDLNU010000005">
    <property type="protein sequence ID" value="MFM1730725.1"/>
    <property type="molecule type" value="Genomic_DNA"/>
</dbReference>
<dbReference type="PANTHER" id="PTHR46825:SF9">
    <property type="entry name" value="BETA-LACTAMASE-RELATED DOMAIN-CONTAINING PROTEIN"/>
    <property type="match status" value="1"/>
</dbReference>
<evidence type="ECO:0000256" key="1">
    <source>
        <dbReference type="SAM" id="SignalP"/>
    </source>
</evidence>
<dbReference type="Pfam" id="PF00144">
    <property type="entry name" value="Beta-lactamase"/>
    <property type="match status" value="1"/>
</dbReference>
<gene>
    <name evidence="3" type="ORF">ABEU19_004263</name>
</gene>
<dbReference type="EC" id="3.1.1.103" evidence="3"/>
<organism evidence="3 4">
    <name type="scientific">Prescottella soli</name>
    <dbReference type="NCBI Taxonomy" id="1543852"/>
    <lineage>
        <taxon>Bacteria</taxon>
        <taxon>Bacillati</taxon>
        <taxon>Actinomycetota</taxon>
        <taxon>Actinomycetes</taxon>
        <taxon>Mycobacteriales</taxon>
        <taxon>Nocardiaceae</taxon>
        <taxon>Prescottella</taxon>
    </lineage>
</organism>
<dbReference type="Gene3D" id="3.40.710.10">
    <property type="entry name" value="DD-peptidase/beta-lactamase superfamily"/>
    <property type="match status" value="1"/>
</dbReference>
<dbReference type="Proteomes" id="UP001629744">
    <property type="component" value="Unassembled WGS sequence"/>
</dbReference>
<dbReference type="SUPFAM" id="SSF56601">
    <property type="entry name" value="beta-lactamase/transpeptidase-like"/>
    <property type="match status" value="1"/>
</dbReference>
<dbReference type="InterPro" id="IPR050491">
    <property type="entry name" value="AmpC-like"/>
</dbReference>
<comment type="caution">
    <text evidence="3">The sequence shown here is derived from an EMBL/GenBank/DDBJ whole genome shotgun (WGS) entry which is preliminary data.</text>
</comment>
<evidence type="ECO:0000313" key="4">
    <source>
        <dbReference type="Proteomes" id="UP001629744"/>
    </source>
</evidence>
<accession>A0ABW9G0T9</accession>
<dbReference type="PANTHER" id="PTHR46825">
    <property type="entry name" value="D-ALANYL-D-ALANINE-CARBOXYPEPTIDASE/ENDOPEPTIDASE AMPH"/>
    <property type="match status" value="1"/>
</dbReference>
<dbReference type="RefSeq" id="WP_348603820.1">
    <property type="nucleotide sequence ID" value="NZ_CP157276.1"/>
</dbReference>
<protein>
    <submittedName>
        <fullName evidence="3">Serine hydrolase domain-containing protein</fullName>
        <ecNumber evidence="3">3.1.1.103</ecNumber>
    </submittedName>
</protein>
<keyword evidence="3" id="KW-0378">Hydrolase</keyword>
<sequence>MTTAACVVALTVGAAPAAAALAPFTGAGDASLAEAARPILERTPQDAASVAYIDSSGVRYAHFGAADDSEYEIGSITKTFTAGLFADAVSRGEVREDTKVGELLPVAGTPVADVTLIELASHRSGLPQFALTPDMAVGGIAWQLEGKNPFTFDREALLNQARWSPLIGRGLVVSYSTLGYALLGQAVAAAAHTDYATLLRERMLDRLGLSHTWLPLTSADLPTDVSTGVNAQGRPQAPWPLDAYAPAGGLRSTLPDMARYTSALLAETAPGSSAMTPRWDKIGGTRGGMTWTILNRGGREYTMHAGETGGFLGVIVMDRAQHRAVVIQTNRLGDIENKGIDLLDAL</sequence>
<evidence type="ECO:0000259" key="2">
    <source>
        <dbReference type="Pfam" id="PF00144"/>
    </source>
</evidence>
<keyword evidence="4" id="KW-1185">Reference proteome</keyword>
<feature type="domain" description="Beta-lactamase-related" evidence="2">
    <location>
        <begin position="47"/>
        <end position="336"/>
    </location>
</feature>
<dbReference type="InterPro" id="IPR012338">
    <property type="entry name" value="Beta-lactam/transpept-like"/>
</dbReference>
<keyword evidence="1" id="KW-0732">Signal</keyword>
<feature type="chain" id="PRO_5045420925" evidence="1">
    <location>
        <begin position="20"/>
        <end position="346"/>
    </location>
</feature>